<keyword evidence="2" id="KW-1185">Reference proteome</keyword>
<evidence type="ECO:0000313" key="1">
    <source>
        <dbReference type="EMBL" id="OLN26616.1"/>
    </source>
</evidence>
<dbReference type="AlphaFoldDB" id="A0A1Q8QH03"/>
<proteinExistence type="predicted"/>
<dbReference type="EMBL" id="MLBF01000073">
    <property type="protein sequence ID" value="OLN26616.1"/>
    <property type="molecule type" value="Genomic_DNA"/>
</dbReference>
<protein>
    <submittedName>
        <fullName evidence="1">Uncharacterized protein</fullName>
    </submittedName>
</protein>
<dbReference type="Proteomes" id="UP000186102">
    <property type="component" value="Unassembled WGS sequence"/>
</dbReference>
<name>A0A1Q8QH03_9FIRM</name>
<evidence type="ECO:0000313" key="2">
    <source>
        <dbReference type="Proteomes" id="UP000186102"/>
    </source>
</evidence>
<organism evidence="1 2">
    <name type="scientific">Desulfosporosinus metallidurans</name>
    <dbReference type="NCBI Taxonomy" id="1888891"/>
    <lineage>
        <taxon>Bacteria</taxon>
        <taxon>Bacillati</taxon>
        <taxon>Bacillota</taxon>
        <taxon>Clostridia</taxon>
        <taxon>Eubacteriales</taxon>
        <taxon>Desulfitobacteriaceae</taxon>
        <taxon>Desulfosporosinus</taxon>
    </lineage>
</organism>
<accession>A0A1Q8QH03</accession>
<sequence>MPWEREGTSGLNKYVVTDEVLDFIMELLDRAMGSAAMWTTLRLAASG</sequence>
<comment type="caution">
    <text evidence="1">The sequence shown here is derived from an EMBL/GenBank/DDBJ whole genome shotgun (WGS) entry which is preliminary data.</text>
</comment>
<reference evidence="1 2" key="1">
    <citation type="submission" date="2016-09" db="EMBL/GenBank/DDBJ databases">
        <title>Complete genome of Desulfosporosinus sp. OL.</title>
        <authorList>
            <person name="Mardanov A."/>
            <person name="Beletsky A."/>
            <person name="Panova A."/>
            <person name="Karnachuk O."/>
            <person name="Ravin N."/>
        </authorList>
    </citation>
    <scope>NUCLEOTIDE SEQUENCE [LARGE SCALE GENOMIC DNA]</scope>
    <source>
        <strain evidence="1 2">OL</strain>
    </source>
</reference>
<gene>
    <name evidence="1" type="ORF">DSOL_4898</name>
</gene>